<dbReference type="PROSITE" id="PS01124">
    <property type="entry name" value="HTH_ARAC_FAMILY_2"/>
    <property type="match status" value="1"/>
</dbReference>
<keyword evidence="3" id="KW-0804">Transcription</keyword>
<dbReference type="InterPro" id="IPR018060">
    <property type="entry name" value="HTH_AraC"/>
</dbReference>
<dbReference type="InterPro" id="IPR018062">
    <property type="entry name" value="HTH_AraC-typ_CS"/>
</dbReference>
<dbReference type="InterPro" id="IPR037923">
    <property type="entry name" value="HTH-like"/>
</dbReference>
<protein>
    <submittedName>
        <fullName evidence="5">AraC family transcriptional regulator</fullName>
    </submittedName>
</protein>
<dbReference type="Pfam" id="PF12833">
    <property type="entry name" value="HTH_18"/>
    <property type="match status" value="1"/>
</dbReference>
<dbReference type="Pfam" id="PF02311">
    <property type="entry name" value="AraC_binding"/>
    <property type="match status" value="1"/>
</dbReference>
<evidence type="ECO:0000256" key="1">
    <source>
        <dbReference type="ARBA" id="ARBA00023015"/>
    </source>
</evidence>
<keyword evidence="6" id="KW-1185">Reference proteome</keyword>
<dbReference type="AlphaFoldDB" id="A0A0B3YDK4"/>
<keyword evidence="2" id="KW-0238">DNA-binding</keyword>
<dbReference type="PANTHER" id="PTHR43280">
    <property type="entry name" value="ARAC-FAMILY TRANSCRIPTIONAL REGULATOR"/>
    <property type="match status" value="1"/>
</dbReference>
<dbReference type="Gene3D" id="2.60.120.280">
    <property type="entry name" value="Regulatory protein AraC"/>
    <property type="match status" value="1"/>
</dbReference>
<dbReference type="PROSITE" id="PS00041">
    <property type="entry name" value="HTH_ARAC_FAMILY_1"/>
    <property type="match status" value="1"/>
</dbReference>
<accession>A0A0B3YDK4</accession>
<evidence type="ECO:0000313" key="5">
    <source>
        <dbReference type="EMBL" id="KHT55783.1"/>
    </source>
</evidence>
<dbReference type="SMART" id="SM00342">
    <property type="entry name" value="HTH_ARAC"/>
    <property type="match status" value="1"/>
</dbReference>
<sequence length="284" mass="32410">MQLSFRDIVDIGPKCLERFIDSSNAPEISDLEIELAGCSNLSGDYTVGRVSPPNHTLFYSIHGQGKFRVPSGEMQLDEGQLIILPAGQSFEVTIVSEQWDIIWVNLADSERWTPFNKLGAVIVDNAMLEGLHHAMELLYLERDVENRNSAMQVVSRYLYRIIDAPLSDVHTHDEKERRQVSRLHSLFSAVEKQLQFDWDMESLSEKAHYSAPHLHRLCLQVFGRSPKQHVIHLRMTRAKSLLLSTQWPVSYIASYVGYANVFTFSKRFKKSTGLSPSAFRESVN</sequence>
<organism evidence="5 6">
    <name type="scientific">Alteromonas marina</name>
    <dbReference type="NCBI Taxonomy" id="203795"/>
    <lineage>
        <taxon>Bacteria</taxon>
        <taxon>Pseudomonadati</taxon>
        <taxon>Pseudomonadota</taxon>
        <taxon>Gammaproteobacteria</taxon>
        <taxon>Alteromonadales</taxon>
        <taxon>Alteromonadaceae</taxon>
        <taxon>Alteromonas/Salinimonas group</taxon>
        <taxon>Alteromonas</taxon>
    </lineage>
</organism>
<evidence type="ECO:0000256" key="2">
    <source>
        <dbReference type="ARBA" id="ARBA00023125"/>
    </source>
</evidence>
<dbReference type="RefSeq" id="WP_039217269.1">
    <property type="nucleotide sequence ID" value="NZ_JWLW01000006.1"/>
</dbReference>
<dbReference type="InterPro" id="IPR009057">
    <property type="entry name" value="Homeodomain-like_sf"/>
</dbReference>
<dbReference type="Gene3D" id="1.10.10.60">
    <property type="entry name" value="Homeodomain-like"/>
    <property type="match status" value="2"/>
</dbReference>
<evidence type="ECO:0000259" key="4">
    <source>
        <dbReference type="PROSITE" id="PS01124"/>
    </source>
</evidence>
<evidence type="ECO:0000256" key="3">
    <source>
        <dbReference type="ARBA" id="ARBA00023163"/>
    </source>
</evidence>
<dbReference type="GO" id="GO:0043565">
    <property type="term" value="F:sequence-specific DNA binding"/>
    <property type="evidence" value="ECO:0007669"/>
    <property type="project" value="InterPro"/>
</dbReference>
<name>A0A0B3YDK4_9ALTE</name>
<feature type="domain" description="HTH araC/xylS-type" evidence="4">
    <location>
        <begin position="184"/>
        <end position="282"/>
    </location>
</feature>
<dbReference type="Proteomes" id="UP000031197">
    <property type="component" value="Unassembled WGS sequence"/>
</dbReference>
<dbReference type="SUPFAM" id="SSF51215">
    <property type="entry name" value="Regulatory protein AraC"/>
    <property type="match status" value="1"/>
</dbReference>
<dbReference type="OrthoDB" id="9803764at2"/>
<proteinExistence type="predicted"/>
<dbReference type="GO" id="GO:0003700">
    <property type="term" value="F:DNA-binding transcription factor activity"/>
    <property type="evidence" value="ECO:0007669"/>
    <property type="project" value="InterPro"/>
</dbReference>
<dbReference type="SUPFAM" id="SSF46689">
    <property type="entry name" value="Homeodomain-like"/>
    <property type="match status" value="1"/>
</dbReference>
<dbReference type="EMBL" id="JWLW01000006">
    <property type="protein sequence ID" value="KHT55783.1"/>
    <property type="molecule type" value="Genomic_DNA"/>
</dbReference>
<reference evidence="5 6" key="1">
    <citation type="submission" date="2014-12" db="EMBL/GenBank/DDBJ databases">
        <title>Genome sequencing of Alteromonas marina AD001.</title>
        <authorList>
            <person name="Adrian T.G.S."/>
            <person name="Chan K.G."/>
        </authorList>
    </citation>
    <scope>NUCLEOTIDE SEQUENCE [LARGE SCALE GENOMIC DNA]</scope>
    <source>
        <strain evidence="5 6">AD001</strain>
    </source>
</reference>
<gene>
    <name evidence="5" type="ORF">RJ41_04030</name>
</gene>
<dbReference type="PANTHER" id="PTHR43280:SF30">
    <property type="entry name" value="MMSAB OPERON REGULATORY PROTEIN"/>
    <property type="match status" value="1"/>
</dbReference>
<evidence type="ECO:0000313" key="6">
    <source>
        <dbReference type="Proteomes" id="UP000031197"/>
    </source>
</evidence>
<keyword evidence="1" id="KW-0805">Transcription regulation</keyword>
<dbReference type="InterPro" id="IPR003313">
    <property type="entry name" value="AraC-bd"/>
</dbReference>
<comment type="caution">
    <text evidence="5">The sequence shown here is derived from an EMBL/GenBank/DDBJ whole genome shotgun (WGS) entry which is preliminary data.</text>
</comment>